<dbReference type="Pfam" id="PF01300">
    <property type="entry name" value="Sua5_yciO_yrdC"/>
    <property type="match status" value="1"/>
</dbReference>
<dbReference type="EMBL" id="BART01019976">
    <property type="protein sequence ID" value="GAG98545.1"/>
    <property type="molecule type" value="Genomic_DNA"/>
</dbReference>
<dbReference type="Gene3D" id="3.90.870.30">
    <property type="match status" value="1"/>
</dbReference>
<dbReference type="InterPro" id="IPR017945">
    <property type="entry name" value="DHBP_synth_RibB-like_a/b_dom"/>
</dbReference>
<proteinExistence type="predicted"/>
<accession>X1BU34</accession>
<dbReference type="PROSITE" id="PS51163">
    <property type="entry name" value="YRDC"/>
    <property type="match status" value="1"/>
</dbReference>
<dbReference type="GO" id="GO:0051604">
    <property type="term" value="P:protein maturation"/>
    <property type="evidence" value="ECO:0007669"/>
    <property type="project" value="TreeGrafter"/>
</dbReference>
<dbReference type="Pfam" id="PF07503">
    <property type="entry name" value="zf-HYPF"/>
    <property type="match status" value="1"/>
</dbReference>
<feature type="domain" description="YrdC-like" evidence="1">
    <location>
        <begin position="58"/>
        <end position="185"/>
    </location>
</feature>
<reference evidence="2" key="1">
    <citation type="journal article" date="2014" name="Front. Microbiol.">
        <title>High frequency of phylogenetically diverse reductive dehalogenase-homologous genes in deep subseafloor sedimentary metagenomes.</title>
        <authorList>
            <person name="Kawai M."/>
            <person name="Futagami T."/>
            <person name="Toyoda A."/>
            <person name="Takaki Y."/>
            <person name="Nishi S."/>
            <person name="Hori S."/>
            <person name="Arai W."/>
            <person name="Tsubouchi T."/>
            <person name="Morono Y."/>
            <person name="Uchiyama I."/>
            <person name="Ito T."/>
            <person name="Fujiyama A."/>
            <person name="Inagaki F."/>
            <person name="Takami H."/>
        </authorList>
    </citation>
    <scope>NUCLEOTIDE SEQUENCE</scope>
    <source>
        <strain evidence="2">Expedition CK06-06</strain>
    </source>
</reference>
<gene>
    <name evidence="2" type="ORF">S01H4_37222</name>
</gene>
<feature type="non-terminal residue" evidence="2">
    <location>
        <position position="185"/>
    </location>
</feature>
<dbReference type="InterPro" id="IPR006070">
    <property type="entry name" value="Sua5-like_dom"/>
</dbReference>
<evidence type="ECO:0000259" key="1">
    <source>
        <dbReference type="PROSITE" id="PS51163"/>
    </source>
</evidence>
<dbReference type="GO" id="GO:0008270">
    <property type="term" value="F:zinc ion binding"/>
    <property type="evidence" value="ECO:0007669"/>
    <property type="project" value="InterPro"/>
</dbReference>
<dbReference type="SUPFAM" id="SSF55821">
    <property type="entry name" value="YrdC/RibB"/>
    <property type="match status" value="1"/>
</dbReference>
<organism evidence="2">
    <name type="scientific">marine sediment metagenome</name>
    <dbReference type="NCBI Taxonomy" id="412755"/>
    <lineage>
        <taxon>unclassified sequences</taxon>
        <taxon>metagenomes</taxon>
        <taxon>ecological metagenomes</taxon>
    </lineage>
</organism>
<dbReference type="PANTHER" id="PTHR42959:SF1">
    <property type="entry name" value="CARBAMOYLTRANSFERASE HYPF"/>
    <property type="match status" value="1"/>
</dbReference>
<dbReference type="GO" id="GO:0016743">
    <property type="term" value="F:carboxyl- or carbamoyltransferase activity"/>
    <property type="evidence" value="ECO:0007669"/>
    <property type="project" value="TreeGrafter"/>
</dbReference>
<comment type="caution">
    <text evidence="2">The sequence shown here is derived from an EMBL/GenBank/DDBJ whole genome shotgun (WGS) entry which is preliminary data.</text>
</comment>
<dbReference type="AlphaFoldDB" id="X1BU34"/>
<evidence type="ECO:0000313" key="2">
    <source>
        <dbReference type="EMBL" id="GAG98545.1"/>
    </source>
</evidence>
<protein>
    <recommendedName>
        <fullName evidence="1">YrdC-like domain-containing protein</fullName>
    </recommendedName>
</protein>
<sequence>MPYDRPNTTMHKFTLCEDCAVEYNNPFDRRFHAQPNACNKCGPKLLLVDKHGKKIDSKSPIISAAKLLRQEKIIAIKSLGGFQVACNATSDDTVLKLRKRKKRPVKPFAIMLKDIESIKKYYYLSKKEIESLTSARAPIVLLKKKAKNYTVSWYVSLYYRYEGVMLPYTPIHHLLFNHMDIPLIM</sequence>
<dbReference type="InterPro" id="IPR011125">
    <property type="entry name" value="Znf_HypF"/>
</dbReference>
<name>X1BU34_9ZZZZ</name>
<dbReference type="PANTHER" id="PTHR42959">
    <property type="entry name" value="CARBAMOYLTRANSFERASE"/>
    <property type="match status" value="1"/>
</dbReference>
<dbReference type="GO" id="GO:0003725">
    <property type="term" value="F:double-stranded RNA binding"/>
    <property type="evidence" value="ECO:0007669"/>
    <property type="project" value="InterPro"/>
</dbReference>
<dbReference type="InterPro" id="IPR051060">
    <property type="entry name" value="Carbamoyltrans_HypF-like"/>
</dbReference>